<dbReference type="Pfam" id="PF10722">
    <property type="entry name" value="YbjN"/>
    <property type="match status" value="1"/>
</dbReference>
<accession>A0A2S9QF37</accession>
<name>A0A2S9QF37_9HYPH</name>
<gene>
    <name evidence="1" type="ORF">C5L14_08675</name>
</gene>
<dbReference type="AlphaFoldDB" id="A0A2S9QF37"/>
<protein>
    <recommendedName>
        <fullName evidence="3">Diacylglyceryl transferase</fullName>
    </recommendedName>
</protein>
<evidence type="ECO:0008006" key="3">
    <source>
        <dbReference type="Google" id="ProtNLM"/>
    </source>
</evidence>
<evidence type="ECO:0000313" key="2">
    <source>
        <dbReference type="Proteomes" id="UP000237682"/>
    </source>
</evidence>
<organism evidence="1 2">
    <name type="scientific">Labrys okinawensis</name>
    <dbReference type="NCBI Taxonomy" id="346911"/>
    <lineage>
        <taxon>Bacteria</taxon>
        <taxon>Pseudomonadati</taxon>
        <taxon>Pseudomonadota</taxon>
        <taxon>Alphaproteobacteria</taxon>
        <taxon>Hyphomicrobiales</taxon>
        <taxon>Xanthobacteraceae</taxon>
        <taxon>Labrys</taxon>
    </lineage>
</organism>
<sequence>MSVIELQSERAGHPVDLVEHLASLHDWAFDRLGEDEISIVVKGHGCDYAVSFTWMDDIESLHLACSFDAKIPKRRHADLLQTIALVNEQLWVGHFDVWNADQVIMYRHALFLAGGAEATPRQCEALIEIAVETCERYFQAFQFVIWAGKTPKEALEAVLFETVGEA</sequence>
<reference evidence="1 2" key="1">
    <citation type="submission" date="2018-02" db="EMBL/GenBank/DDBJ databases">
        <title>Whole genome sequencing of endophytic bacterium.</title>
        <authorList>
            <person name="Eedara R."/>
            <person name="Podile A.R."/>
        </authorList>
    </citation>
    <scope>NUCLEOTIDE SEQUENCE [LARGE SCALE GENOMIC DNA]</scope>
    <source>
        <strain evidence="1 2">RP1T</strain>
    </source>
</reference>
<proteinExistence type="predicted"/>
<dbReference type="InterPro" id="IPR019660">
    <property type="entry name" value="Put_sensory_transdc_reg_YbjN"/>
</dbReference>
<evidence type="ECO:0000313" key="1">
    <source>
        <dbReference type="EMBL" id="PRH87969.1"/>
    </source>
</evidence>
<comment type="caution">
    <text evidence="1">The sequence shown here is derived from an EMBL/GenBank/DDBJ whole genome shotgun (WGS) entry which is preliminary data.</text>
</comment>
<dbReference type="CDD" id="cd17033">
    <property type="entry name" value="DR1245-like"/>
    <property type="match status" value="1"/>
</dbReference>
<dbReference type="EMBL" id="PUEJ01000003">
    <property type="protein sequence ID" value="PRH87969.1"/>
    <property type="molecule type" value="Genomic_DNA"/>
</dbReference>
<dbReference type="OrthoDB" id="9792176at2"/>
<dbReference type="Proteomes" id="UP000237682">
    <property type="component" value="Unassembled WGS sequence"/>
</dbReference>
<keyword evidence="2" id="KW-1185">Reference proteome</keyword>
<dbReference type="RefSeq" id="WP_105861637.1">
    <property type="nucleotide sequence ID" value="NZ_PUEJ01000003.1"/>
</dbReference>